<proteinExistence type="predicted"/>
<evidence type="ECO:0000313" key="3">
    <source>
        <dbReference type="Proteomes" id="UP000789405"/>
    </source>
</evidence>
<name>A0A9N9JKU0_9GLOM</name>
<sequence>MSVKTIESYFNNTQNSSKSINNRNQTNNKLKNRQKKNPVPIHNYLEMLEDGTRICKVCDKDKGVVGKWGPLTSLMPIMRYFEQKHPNTFKVFGKFAAKL</sequence>
<evidence type="ECO:0000313" key="2">
    <source>
        <dbReference type="EMBL" id="CAG8785734.1"/>
    </source>
</evidence>
<feature type="non-terminal residue" evidence="2">
    <location>
        <position position="99"/>
    </location>
</feature>
<protein>
    <submittedName>
        <fullName evidence="2">21166_t:CDS:1</fullName>
    </submittedName>
</protein>
<dbReference type="OrthoDB" id="6776439at2759"/>
<dbReference type="EMBL" id="CAJVPY010023839">
    <property type="protein sequence ID" value="CAG8785734.1"/>
    <property type="molecule type" value="Genomic_DNA"/>
</dbReference>
<dbReference type="AlphaFoldDB" id="A0A9N9JKU0"/>
<gene>
    <name evidence="2" type="ORF">DERYTH_LOCUS20365</name>
</gene>
<organism evidence="2 3">
    <name type="scientific">Dentiscutata erythropus</name>
    <dbReference type="NCBI Taxonomy" id="1348616"/>
    <lineage>
        <taxon>Eukaryota</taxon>
        <taxon>Fungi</taxon>
        <taxon>Fungi incertae sedis</taxon>
        <taxon>Mucoromycota</taxon>
        <taxon>Glomeromycotina</taxon>
        <taxon>Glomeromycetes</taxon>
        <taxon>Diversisporales</taxon>
        <taxon>Gigasporaceae</taxon>
        <taxon>Dentiscutata</taxon>
    </lineage>
</organism>
<reference evidence="2" key="1">
    <citation type="submission" date="2021-06" db="EMBL/GenBank/DDBJ databases">
        <authorList>
            <person name="Kallberg Y."/>
            <person name="Tangrot J."/>
            <person name="Rosling A."/>
        </authorList>
    </citation>
    <scope>NUCLEOTIDE SEQUENCE</scope>
    <source>
        <strain evidence="2">MA453B</strain>
    </source>
</reference>
<accession>A0A9N9JKU0</accession>
<keyword evidence="3" id="KW-1185">Reference proteome</keyword>
<feature type="region of interest" description="Disordered" evidence="1">
    <location>
        <begin position="1"/>
        <end position="38"/>
    </location>
</feature>
<feature type="compositionally biased region" description="Polar residues" evidence="1">
    <location>
        <begin position="8"/>
        <end position="20"/>
    </location>
</feature>
<dbReference type="Proteomes" id="UP000789405">
    <property type="component" value="Unassembled WGS sequence"/>
</dbReference>
<evidence type="ECO:0000256" key="1">
    <source>
        <dbReference type="SAM" id="MobiDB-lite"/>
    </source>
</evidence>
<comment type="caution">
    <text evidence="2">The sequence shown here is derived from an EMBL/GenBank/DDBJ whole genome shotgun (WGS) entry which is preliminary data.</text>
</comment>